<keyword evidence="3" id="KW-0813">Transport</keyword>
<accession>A0A0P9VM43</accession>
<evidence type="ECO:0000256" key="7">
    <source>
        <dbReference type="ARBA" id="ARBA00023136"/>
    </source>
</evidence>
<dbReference type="GO" id="GO:0005886">
    <property type="term" value="C:plasma membrane"/>
    <property type="evidence" value="ECO:0007669"/>
    <property type="project" value="UniProtKB-SubCell"/>
</dbReference>
<feature type="transmembrane region" description="Helical" evidence="8">
    <location>
        <begin position="232"/>
        <end position="249"/>
    </location>
</feature>
<dbReference type="PANTHER" id="PTHR42929:SF1">
    <property type="entry name" value="INNER MEMBRANE ABC TRANSPORTER PERMEASE PROTEIN YDCU-RELATED"/>
    <property type="match status" value="1"/>
</dbReference>
<feature type="transmembrane region" description="Helical" evidence="8">
    <location>
        <begin position="98"/>
        <end position="118"/>
    </location>
</feature>
<gene>
    <name evidence="10" type="ORF">ALO63_01079</name>
</gene>
<protein>
    <submittedName>
        <fullName evidence="10">ABC-type spermidine/putrescine transport system, permease component I</fullName>
    </submittedName>
</protein>
<dbReference type="InterPro" id="IPR035906">
    <property type="entry name" value="MetI-like_sf"/>
</dbReference>
<organism evidence="10 11">
    <name type="scientific">Pseudomonas amygdali pv. mori</name>
    <dbReference type="NCBI Taxonomy" id="34065"/>
    <lineage>
        <taxon>Bacteria</taxon>
        <taxon>Pseudomonadati</taxon>
        <taxon>Pseudomonadota</taxon>
        <taxon>Gammaproteobacteria</taxon>
        <taxon>Pseudomonadales</taxon>
        <taxon>Pseudomonadaceae</taxon>
        <taxon>Pseudomonas</taxon>
        <taxon>Pseudomonas amygdali</taxon>
    </lineage>
</organism>
<dbReference type="CDD" id="cd06261">
    <property type="entry name" value="TM_PBP2"/>
    <property type="match status" value="1"/>
</dbReference>
<evidence type="ECO:0000256" key="6">
    <source>
        <dbReference type="ARBA" id="ARBA00022989"/>
    </source>
</evidence>
<evidence type="ECO:0000313" key="10">
    <source>
        <dbReference type="EMBL" id="KPX91692.1"/>
    </source>
</evidence>
<feature type="transmembrane region" description="Helical" evidence="8">
    <location>
        <begin position="176"/>
        <end position="195"/>
    </location>
</feature>
<keyword evidence="7 8" id="KW-0472">Membrane</keyword>
<keyword evidence="4" id="KW-1003">Cell membrane</keyword>
<evidence type="ECO:0000256" key="8">
    <source>
        <dbReference type="SAM" id="Phobius"/>
    </source>
</evidence>
<dbReference type="InterPro" id="IPR000515">
    <property type="entry name" value="MetI-like"/>
</dbReference>
<feature type="domain" description="ABC transmembrane type-1" evidence="9">
    <location>
        <begin position="91"/>
        <end position="296"/>
    </location>
</feature>
<proteinExistence type="inferred from homology"/>
<dbReference type="SUPFAM" id="SSF161098">
    <property type="entry name" value="MetI-like"/>
    <property type="match status" value="1"/>
</dbReference>
<dbReference type="AlphaFoldDB" id="A0A0P9VM43"/>
<dbReference type="PANTHER" id="PTHR42929">
    <property type="entry name" value="INNER MEMBRANE ABC TRANSPORTER PERMEASE PROTEIN YDCU-RELATED-RELATED"/>
    <property type="match status" value="1"/>
</dbReference>
<evidence type="ECO:0000256" key="4">
    <source>
        <dbReference type="ARBA" id="ARBA00022475"/>
    </source>
</evidence>
<dbReference type="PROSITE" id="PS50928">
    <property type="entry name" value="ABC_TM1"/>
    <property type="match status" value="1"/>
</dbReference>
<dbReference type="EMBL" id="LJQU01000358">
    <property type="protein sequence ID" value="KPX91692.1"/>
    <property type="molecule type" value="Genomic_DNA"/>
</dbReference>
<evidence type="ECO:0000256" key="2">
    <source>
        <dbReference type="ARBA" id="ARBA00007069"/>
    </source>
</evidence>
<feature type="transmembrane region" description="Helical" evidence="8">
    <location>
        <begin position="279"/>
        <end position="303"/>
    </location>
</feature>
<comment type="similarity">
    <text evidence="2">Belongs to the binding-protein-dependent transport system permease family. CysTW subfamily.</text>
</comment>
<evidence type="ECO:0000256" key="3">
    <source>
        <dbReference type="ARBA" id="ARBA00022448"/>
    </source>
</evidence>
<dbReference type="Gene3D" id="1.10.3720.10">
    <property type="entry name" value="MetI-like"/>
    <property type="match status" value="1"/>
</dbReference>
<keyword evidence="6 8" id="KW-1133">Transmembrane helix</keyword>
<dbReference type="GO" id="GO:0055085">
    <property type="term" value="P:transmembrane transport"/>
    <property type="evidence" value="ECO:0007669"/>
    <property type="project" value="InterPro"/>
</dbReference>
<evidence type="ECO:0000256" key="1">
    <source>
        <dbReference type="ARBA" id="ARBA00004651"/>
    </source>
</evidence>
<feature type="transmembrane region" description="Helical" evidence="8">
    <location>
        <begin position="125"/>
        <end position="143"/>
    </location>
</feature>
<reference evidence="10 11" key="1">
    <citation type="submission" date="2015-09" db="EMBL/GenBank/DDBJ databases">
        <title>Genome announcement of multiple Pseudomonas syringae strains.</title>
        <authorList>
            <person name="Thakur S."/>
            <person name="Wang P.W."/>
            <person name="Gong Y."/>
            <person name="Weir B.S."/>
            <person name="Guttman D.S."/>
        </authorList>
    </citation>
    <scope>NUCLEOTIDE SEQUENCE [LARGE SCALE GENOMIC DNA]</scope>
    <source>
        <strain evidence="10 11">ICMP4331</strain>
    </source>
</reference>
<comment type="subcellular location">
    <subcellularLocation>
        <location evidence="1">Cell membrane</location>
        <topology evidence="1">Multi-pass membrane protein</topology>
    </subcellularLocation>
</comment>
<keyword evidence="5 8" id="KW-0812">Transmembrane</keyword>
<dbReference type="Proteomes" id="UP000050420">
    <property type="component" value="Unassembled WGS sequence"/>
</dbReference>
<comment type="caution">
    <text evidence="10">The sequence shown here is derived from an EMBL/GenBank/DDBJ whole genome shotgun (WGS) entry which is preliminary data.</text>
</comment>
<evidence type="ECO:0000259" key="9">
    <source>
        <dbReference type="PROSITE" id="PS50928"/>
    </source>
</evidence>
<evidence type="ECO:0000313" key="11">
    <source>
        <dbReference type="Proteomes" id="UP000050420"/>
    </source>
</evidence>
<evidence type="ECO:0000256" key="5">
    <source>
        <dbReference type="ARBA" id="ARBA00022692"/>
    </source>
</evidence>
<sequence>MVTPMKAVNAQADKTVTENTQKITTTRNPREWAQYILSAPPLLFLLIFFLIPSALLLVSSFWRAKPFSMVPATTVANYLKALSNIGFYDSLWISMQNGFWTAVLSTALSFPVAYYIVYKTKSNTVLYLALISWFSSYLVRVFAWRTILGSTGVINSTLTQWGIIDSPLEWLVFSKFSVIITLVHIMLPFTLLLLVSGLRDIKRDYLEACADLGGGQLTVFTKVIMPMAHKSIVSSFMFTFVLAAADYITPQLLGGRDAMTTGLLISNQFRTVGNWPLGAAMAFILLFVFMAVYALLLAVLRILNLSPGKRYH</sequence>
<dbReference type="PATRIC" id="fig|34065.5.peg.1522"/>
<name>A0A0P9VM43_PSEA0</name>
<feature type="transmembrane region" description="Helical" evidence="8">
    <location>
        <begin position="42"/>
        <end position="62"/>
    </location>
</feature>